<proteinExistence type="inferred from homology"/>
<keyword evidence="2" id="KW-0732">Signal</keyword>
<dbReference type="InterPro" id="IPR039426">
    <property type="entry name" value="TonB-dep_rcpt-like"/>
</dbReference>
<dbReference type="Proteomes" id="UP001501207">
    <property type="component" value="Unassembled WGS sequence"/>
</dbReference>
<evidence type="ECO:0000256" key="5">
    <source>
        <dbReference type="PROSITE-ProRule" id="PRU01360"/>
    </source>
</evidence>
<protein>
    <submittedName>
        <fullName evidence="8">TonB-dependent receptor</fullName>
    </submittedName>
</protein>
<keyword evidence="5" id="KW-0812">Transmembrane</keyword>
<feature type="domain" description="TonB-dependent receptor plug" evidence="7">
    <location>
        <begin position="190"/>
        <end position="290"/>
    </location>
</feature>
<dbReference type="Pfam" id="PF07660">
    <property type="entry name" value="STN"/>
    <property type="match status" value="1"/>
</dbReference>
<evidence type="ECO:0000256" key="1">
    <source>
        <dbReference type="ARBA" id="ARBA00022448"/>
    </source>
</evidence>
<reference evidence="9" key="1">
    <citation type="journal article" date="2019" name="Int. J. Syst. Evol. Microbiol.">
        <title>The Global Catalogue of Microorganisms (GCM) 10K type strain sequencing project: providing services to taxonomists for standard genome sequencing and annotation.</title>
        <authorList>
            <consortium name="The Broad Institute Genomics Platform"/>
            <consortium name="The Broad Institute Genome Sequencing Center for Infectious Disease"/>
            <person name="Wu L."/>
            <person name="Ma J."/>
        </authorList>
    </citation>
    <scope>NUCLEOTIDE SEQUENCE [LARGE SCALE GENOMIC DNA]</scope>
    <source>
        <strain evidence="9">JCM 17664</strain>
    </source>
</reference>
<keyword evidence="1 5" id="KW-0813">Transport</keyword>
<sequence length="1139" mass="127006">MQVSAKGISQQKVTFSDKNAPLEKVLREIRKQSGYDILYSDRTMSFAHPVSVNMRNASLEEALHICLKDQPLTYTIVNKTVLIEYKRPVTRPAQVIPPVTVSGLVTDTLGRPLIGVSVHVKGSQIGTITDENGKFTLSVNDEQALLEFTYSGYIPEERPVGSNKVFNIVLKYANTGLNEVVVVGYGTQKKVNLTGAISSLKGSEITTTKNENVVNMLAGKIPGVRVIQTSGEPGDFASSIQIRGMGAPLVIIDGVPRDNISRLNPNEIESVSVLKDASAAIYGVRAANGVILITTKKGERGKMQLEYSGYYGVQTPINTPKGLNAAEYMEITNENNIMRGSVPFGTLIFPLSVIEEYKSGKRQGTEWWRINSNYYAPQYQQNISATGGNEIINYFVNFGNLKQQGIYKSGDLNYERSDIRSNISAKINKSLRVELLLNGMIDTKNSPYGADNREQYWRTVWVLKPTDPAYANYNRDYMQEILQGLNPLATTRSDIYGYEKANQKFIQSTANIIWDVPWVKGLQAKGAYAYDYTFWENKSLQKPYQLYQYDLSNDEYRPSTHGNTTMPGSSAITRSTRFSANTLLQGSLNYENTFGNKHHVGGLVLYEEGTTNMDNFAARRYILMTSIEELLGGVSENQEGWMDGSGYNSGASVSGQSGFWKIANKALVGRASYDFASKYFAEFSFRYDGSSKFAKGHQWGFFPSVSAGWRLSEESFVKDNSALSFIDNLKLRASYGVLGDDGTATFQFVPGYTYPVDNFGWPVRVFDSRAAGIALKGEPNPNLTWMTSKLYDIGLDADLWNGLLGFEFDLFKRDRSGLVGSRVTTIPDWLGQGLAGENLNRDATYGFDLSLRHRNVLATGIGDLQYGIAANIGASRSKTVYQERKEDVDQYANWRNNPTNRPKDIWWGVESLGQFQNYDEIFSAPIIDGQGNANLKPGDYRYQDWNGDGVIDGWDDHPITSGANAQNTPIVYYGFTLDAGFKGFDLTAVFQGGMLSNVMYSEFLARPFSYDGNGPDFFYDRWHMKNPTDDPRDPRTVWVPGTYPTTSQASPAMFANAKSSTASIFPAGYLRCKSLELGYTVPKNIIDKIKIQGLRVYVTAYNLLTFTKLKYTDPEHPSNDHDLLYPLIRTINFGGTIRF</sequence>
<dbReference type="InterPro" id="IPR023997">
    <property type="entry name" value="TonB-dep_OMP_SusC/RagA_CS"/>
</dbReference>
<dbReference type="InterPro" id="IPR008969">
    <property type="entry name" value="CarboxyPept-like_regulatory"/>
</dbReference>
<dbReference type="EMBL" id="BAABFN010000005">
    <property type="protein sequence ID" value="GAA4312896.1"/>
    <property type="molecule type" value="Genomic_DNA"/>
</dbReference>
<dbReference type="Gene3D" id="2.170.130.10">
    <property type="entry name" value="TonB-dependent receptor, plug domain"/>
    <property type="match status" value="1"/>
</dbReference>
<gene>
    <name evidence="8" type="ORF">GCM10023143_22830</name>
</gene>
<comment type="similarity">
    <text evidence="5">Belongs to the TonB-dependent receptor family.</text>
</comment>
<dbReference type="Gene3D" id="3.55.50.30">
    <property type="match status" value="1"/>
</dbReference>
<keyword evidence="5" id="KW-1134">Transmembrane beta strand</keyword>
<comment type="subcellular location">
    <subcellularLocation>
        <location evidence="5">Cell outer membrane</location>
        <topology evidence="5">Multi-pass membrane protein</topology>
    </subcellularLocation>
</comment>
<evidence type="ECO:0000313" key="8">
    <source>
        <dbReference type="EMBL" id="GAA4312896.1"/>
    </source>
</evidence>
<dbReference type="Pfam" id="PF13715">
    <property type="entry name" value="CarbopepD_reg_2"/>
    <property type="match status" value="1"/>
</dbReference>
<dbReference type="Pfam" id="PF07715">
    <property type="entry name" value="Plug"/>
    <property type="match status" value="1"/>
</dbReference>
<keyword evidence="3 5" id="KW-0472">Membrane</keyword>
<dbReference type="PROSITE" id="PS52016">
    <property type="entry name" value="TONB_DEPENDENT_REC_3"/>
    <property type="match status" value="1"/>
</dbReference>
<evidence type="ECO:0000256" key="3">
    <source>
        <dbReference type="ARBA" id="ARBA00023136"/>
    </source>
</evidence>
<dbReference type="InterPro" id="IPR023996">
    <property type="entry name" value="TonB-dep_OMP_SusC/RagA"/>
</dbReference>
<feature type="domain" description="Secretin/TonB short N-terminal" evidence="6">
    <location>
        <begin position="35"/>
        <end position="85"/>
    </location>
</feature>
<dbReference type="PANTHER" id="PTHR30069">
    <property type="entry name" value="TONB-DEPENDENT OUTER MEMBRANE RECEPTOR"/>
    <property type="match status" value="1"/>
</dbReference>
<dbReference type="InterPro" id="IPR037066">
    <property type="entry name" value="Plug_dom_sf"/>
</dbReference>
<dbReference type="PANTHER" id="PTHR30069:SF29">
    <property type="entry name" value="HEMOGLOBIN AND HEMOGLOBIN-HAPTOGLOBIN-BINDING PROTEIN 1-RELATED"/>
    <property type="match status" value="1"/>
</dbReference>
<dbReference type="Gene3D" id="2.60.40.1120">
    <property type="entry name" value="Carboxypeptidase-like, regulatory domain"/>
    <property type="match status" value="1"/>
</dbReference>
<keyword evidence="9" id="KW-1185">Reference proteome</keyword>
<evidence type="ECO:0000256" key="4">
    <source>
        <dbReference type="ARBA" id="ARBA00023237"/>
    </source>
</evidence>
<dbReference type="InterPro" id="IPR011662">
    <property type="entry name" value="Secretin/TonB_short_N"/>
</dbReference>
<evidence type="ECO:0000259" key="7">
    <source>
        <dbReference type="Pfam" id="PF07715"/>
    </source>
</evidence>
<dbReference type="SUPFAM" id="SSF56935">
    <property type="entry name" value="Porins"/>
    <property type="match status" value="1"/>
</dbReference>
<dbReference type="NCBIfam" id="TIGR04056">
    <property type="entry name" value="OMP_RagA_SusC"/>
    <property type="match status" value="1"/>
</dbReference>
<dbReference type="SUPFAM" id="SSF49464">
    <property type="entry name" value="Carboxypeptidase regulatory domain-like"/>
    <property type="match status" value="1"/>
</dbReference>
<organism evidence="8 9">
    <name type="scientific">Compostibacter hankyongensis</name>
    <dbReference type="NCBI Taxonomy" id="1007089"/>
    <lineage>
        <taxon>Bacteria</taxon>
        <taxon>Pseudomonadati</taxon>
        <taxon>Bacteroidota</taxon>
        <taxon>Chitinophagia</taxon>
        <taxon>Chitinophagales</taxon>
        <taxon>Chitinophagaceae</taxon>
        <taxon>Compostibacter</taxon>
    </lineage>
</organism>
<comment type="caution">
    <text evidence="8">The sequence shown here is derived from an EMBL/GenBank/DDBJ whole genome shotgun (WGS) entry which is preliminary data.</text>
</comment>
<accession>A0ABP8FXB5</accession>
<dbReference type="InterPro" id="IPR012910">
    <property type="entry name" value="Plug_dom"/>
</dbReference>
<name>A0ABP8FXB5_9BACT</name>
<dbReference type="NCBIfam" id="TIGR04057">
    <property type="entry name" value="SusC_RagA_signa"/>
    <property type="match status" value="1"/>
</dbReference>
<evidence type="ECO:0000259" key="6">
    <source>
        <dbReference type="Pfam" id="PF07660"/>
    </source>
</evidence>
<evidence type="ECO:0000313" key="9">
    <source>
        <dbReference type="Proteomes" id="UP001501207"/>
    </source>
</evidence>
<keyword evidence="4 5" id="KW-0998">Cell outer membrane</keyword>
<evidence type="ECO:0000256" key="2">
    <source>
        <dbReference type="ARBA" id="ARBA00022729"/>
    </source>
</evidence>
<keyword evidence="8" id="KW-0675">Receptor</keyword>